<protein>
    <submittedName>
        <fullName evidence="1">Pepsin-retropepsin like protein</fullName>
    </submittedName>
</protein>
<evidence type="ECO:0000313" key="1">
    <source>
        <dbReference type="EMBL" id="KAL2453402.1"/>
    </source>
</evidence>
<accession>A0ABD1NP67</accession>
<proteinExistence type="predicted"/>
<name>A0ABD1NP67_9LAMI</name>
<dbReference type="Proteomes" id="UP001604336">
    <property type="component" value="Unassembled WGS sequence"/>
</dbReference>
<dbReference type="Pfam" id="PF08284">
    <property type="entry name" value="RVP_2"/>
    <property type="match status" value="1"/>
</dbReference>
<evidence type="ECO:0000313" key="2">
    <source>
        <dbReference type="Proteomes" id="UP001604336"/>
    </source>
</evidence>
<gene>
    <name evidence="1" type="ORF">Adt_49099</name>
</gene>
<sequence length="153" mass="17383">MKARRYERGLRSEVRHIVSSHALPTFRVVVKMAQTMTFSGLKVKVHGQQNDREREISRIRIGTKVQASLRDRINVPPSSVKCREPKYYVLQCQTKEAKVNDQANKGKVRVFTMTHEEAAHNSDVITGMLSISSIPVYVLIDSGTMHSFISEAR</sequence>
<organism evidence="1 2">
    <name type="scientific">Abeliophyllum distichum</name>
    <dbReference type="NCBI Taxonomy" id="126358"/>
    <lineage>
        <taxon>Eukaryota</taxon>
        <taxon>Viridiplantae</taxon>
        <taxon>Streptophyta</taxon>
        <taxon>Embryophyta</taxon>
        <taxon>Tracheophyta</taxon>
        <taxon>Spermatophyta</taxon>
        <taxon>Magnoliopsida</taxon>
        <taxon>eudicotyledons</taxon>
        <taxon>Gunneridae</taxon>
        <taxon>Pentapetalae</taxon>
        <taxon>asterids</taxon>
        <taxon>lamiids</taxon>
        <taxon>Lamiales</taxon>
        <taxon>Oleaceae</taxon>
        <taxon>Forsythieae</taxon>
        <taxon>Abeliophyllum</taxon>
    </lineage>
</organism>
<dbReference type="AlphaFoldDB" id="A0ABD1NP67"/>
<comment type="caution">
    <text evidence="1">The sequence shown here is derived from an EMBL/GenBank/DDBJ whole genome shotgun (WGS) entry which is preliminary data.</text>
</comment>
<dbReference type="EMBL" id="JBFOLK010000700">
    <property type="protein sequence ID" value="KAL2453402.1"/>
    <property type="molecule type" value="Genomic_DNA"/>
</dbReference>
<reference evidence="2" key="1">
    <citation type="submission" date="2024-07" db="EMBL/GenBank/DDBJ databases">
        <title>Two chromosome-level genome assemblies of Korean endemic species Abeliophyllum distichum and Forsythia ovata (Oleaceae).</title>
        <authorList>
            <person name="Jang H."/>
        </authorList>
    </citation>
    <scope>NUCLEOTIDE SEQUENCE [LARGE SCALE GENOMIC DNA]</scope>
</reference>
<keyword evidence="2" id="KW-1185">Reference proteome</keyword>